<evidence type="ECO:0000313" key="2">
    <source>
        <dbReference type="Proteomes" id="UP000682802"/>
    </source>
</evidence>
<dbReference type="Gene3D" id="3.60.15.10">
    <property type="entry name" value="Ribonuclease Z/Hydroxyacylglutathione hydrolase-like"/>
    <property type="match status" value="1"/>
</dbReference>
<gene>
    <name evidence="1" type="ORF">KM029_08135</name>
</gene>
<accession>A0ABX8GZP9</accession>
<dbReference type="EMBL" id="CP076128">
    <property type="protein sequence ID" value="QWG08899.1"/>
    <property type="molecule type" value="Genomic_DNA"/>
</dbReference>
<evidence type="ECO:0000313" key="1">
    <source>
        <dbReference type="EMBL" id="QWG08899.1"/>
    </source>
</evidence>
<dbReference type="PANTHER" id="PTHR36142">
    <property type="entry name" value="METALLO-HYDROLASE/OXIDOREDUCTASE SUPERFAMILY PROTEIN"/>
    <property type="match status" value="1"/>
</dbReference>
<reference evidence="1 2" key="1">
    <citation type="submission" date="2021-05" db="EMBL/GenBank/DDBJ databases">
        <title>Comparative genomic studies on the polysaccharide-degrading batcterial strains of the Flammeovirga genus.</title>
        <authorList>
            <person name="Zewei F."/>
            <person name="Zheng Z."/>
            <person name="Yu L."/>
            <person name="Ruyue G."/>
            <person name="Yanhong M."/>
            <person name="Yuanyuan C."/>
            <person name="Jingyan G."/>
            <person name="Wenjun H."/>
        </authorList>
    </citation>
    <scope>NUCLEOTIDE SEQUENCE [LARGE SCALE GENOMIC DNA]</scope>
    <source>
        <strain evidence="1 2">YS10</strain>
    </source>
</reference>
<sequence length="257" mass="29535">MINLQRLNMDNSWFIEFDTIKLLVDPWLQGTEIDFFSWFNMQWHRTPPLAFDNVPSYDAVLITQKYPDHFHKETLLKLQPKVIIGPRSIAKDVQKILPQTAFLPLDKKVNKITIKEVDIHFLPTRRAIDPIYDCFVLDDGKESVYFATHGFSLDQKHKDQLAGVSDCKLLITPFNLYKLPFFLGGVVSPGIDGVKTLFDQIQPKVIVPTHDEDKHAKGLVTFFAKVVRAVPTDQLKALPWLSSTYQPLDHYKLTTIS</sequence>
<dbReference type="InterPro" id="IPR036866">
    <property type="entry name" value="RibonucZ/Hydroxyglut_hydro"/>
</dbReference>
<dbReference type="SUPFAM" id="SSF56281">
    <property type="entry name" value="Metallo-hydrolase/oxidoreductase"/>
    <property type="match status" value="1"/>
</dbReference>
<keyword evidence="2" id="KW-1185">Reference proteome</keyword>
<organism evidence="1 2">
    <name type="scientific">Flammeovirga kamogawensis</name>
    <dbReference type="NCBI Taxonomy" id="373891"/>
    <lineage>
        <taxon>Bacteria</taxon>
        <taxon>Pseudomonadati</taxon>
        <taxon>Bacteroidota</taxon>
        <taxon>Cytophagia</taxon>
        <taxon>Cytophagales</taxon>
        <taxon>Flammeovirgaceae</taxon>
        <taxon>Flammeovirga</taxon>
    </lineage>
</organism>
<dbReference type="Proteomes" id="UP000682802">
    <property type="component" value="Chromosome 1"/>
</dbReference>
<dbReference type="PANTHER" id="PTHR36142:SF2">
    <property type="entry name" value="METALLO-HYDROLASE_OXIDOREDUCTASE SUPERFAMILY PROTEIN"/>
    <property type="match status" value="1"/>
</dbReference>
<dbReference type="Pfam" id="PF13483">
    <property type="entry name" value="Lactamase_B_3"/>
    <property type="match status" value="1"/>
</dbReference>
<protein>
    <submittedName>
        <fullName evidence="1">MBL fold metallo-hydrolase</fullName>
    </submittedName>
</protein>
<proteinExistence type="predicted"/>
<name>A0ABX8GZP9_9BACT</name>
<dbReference type="RefSeq" id="WP_144072807.1">
    <property type="nucleotide sequence ID" value="NZ_CP076128.1"/>
</dbReference>